<dbReference type="AlphaFoldDB" id="A0A428Z0P3"/>
<keyword evidence="2" id="KW-0349">Heme</keyword>
<dbReference type="PANTHER" id="PTHR46696:SF4">
    <property type="entry name" value="BIOTIN BIOSYNTHESIS CYTOCHROME P450"/>
    <property type="match status" value="1"/>
</dbReference>
<evidence type="ECO:0000256" key="1">
    <source>
        <dbReference type="ARBA" id="ARBA00010617"/>
    </source>
</evidence>
<reference evidence="3 4" key="1">
    <citation type="submission" date="2018-05" db="EMBL/GenBank/DDBJ databases">
        <title>Evolution of GPA BGCs.</title>
        <authorList>
            <person name="Waglechner N."/>
            <person name="Wright G.D."/>
        </authorList>
    </citation>
    <scope>NUCLEOTIDE SEQUENCE [LARGE SCALE GENOMIC DNA]</scope>
    <source>
        <strain evidence="3 4">A82846</strain>
    </source>
</reference>
<dbReference type="GO" id="GO:0008395">
    <property type="term" value="F:steroid hydroxylase activity"/>
    <property type="evidence" value="ECO:0007669"/>
    <property type="project" value="TreeGrafter"/>
</dbReference>
<keyword evidence="2" id="KW-0479">Metal-binding</keyword>
<dbReference type="PRINTS" id="PR00359">
    <property type="entry name" value="BP450"/>
</dbReference>
<dbReference type="Proteomes" id="UP000287547">
    <property type="component" value="Unassembled WGS sequence"/>
</dbReference>
<dbReference type="GO" id="GO:0005506">
    <property type="term" value="F:iron ion binding"/>
    <property type="evidence" value="ECO:0007669"/>
    <property type="project" value="InterPro"/>
</dbReference>
<dbReference type="OrthoDB" id="5241086at2"/>
<protein>
    <submittedName>
        <fullName evidence="3">Cytochrome P450</fullName>
    </submittedName>
</protein>
<accession>A0A428Z0P3</accession>
<dbReference type="Pfam" id="PF00067">
    <property type="entry name" value="p450"/>
    <property type="match status" value="1"/>
</dbReference>
<comment type="similarity">
    <text evidence="1 2">Belongs to the cytochrome P450 family.</text>
</comment>
<dbReference type="EMBL" id="QHKI01000038">
    <property type="protein sequence ID" value="RSM78009.1"/>
    <property type="molecule type" value="Genomic_DNA"/>
</dbReference>
<dbReference type="GO" id="GO:0036199">
    <property type="term" value="F:cholest-4-en-3-one 26-monooxygenase activity"/>
    <property type="evidence" value="ECO:0007669"/>
    <property type="project" value="TreeGrafter"/>
</dbReference>
<dbReference type="SUPFAM" id="SSF48264">
    <property type="entry name" value="Cytochrome P450"/>
    <property type="match status" value="1"/>
</dbReference>
<dbReference type="PANTHER" id="PTHR46696">
    <property type="entry name" value="P450, PUTATIVE (EUROFUNG)-RELATED"/>
    <property type="match status" value="1"/>
</dbReference>
<keyword evidence="2" id="KW-0503">Monooxygenase</keyword>
<evidence type="ECO:0000256" key="2">
    <source>
        <dbReference type="RuleBase" id="RU000461"/>
    </source>
</evidence>
<dbReference type="PROSITE" id="PS00086">
    <property type="entry name" value="CYTOCHROME_P450"/>
    <property type="match status" value="1"/>
</dbReference>
<comment type="caution">
    <text evidence="3">The sequence shown here is derived from an EMBL/GenBank/DDBJ whole genome shotgun (WGS) entry which is preliminary data.</text>
</comment>
<dbReference type="Gene3D" id="1.10.630.10">
    <property type="entry name" value="Cytochrome P450"/>
    <property type="match status" value="1"/>
</dbReference>
<evidence type="ECO:0000313" key="3">
    <source>
        <dbReference type="EMBL" id="RSM78009.1"/>
    </source>
</evidence>
<dbReference type="GO" id="GO:0006707">
    <property type="term" value="P:cholesterol catabolic process"/>
    <property type="evidence" value="ECO:0007669"/>
    <property type="project" value="TreeGrafter"/>
</dbReference>
<name>A0A428Z0P3_KIBAR</name>
<keyword evidence="2" id="KW-0408">Iron</keyword>
<evidence type="ECO:0000313" key="4">
    <source>
        <dbReference type="Proteomes" id="UP000287547"/>
    </source>
</evidence>
<dbReference type="InterPro" id="IPR001128">
    <property type="entry name" value="Cyt_P450"/>
</dbReference>
<dbReference type="InterPro" id="IPR017972">
    <property type="entry name" value="Cyt_P450_CS"/>
</dbReference>
<dbReference type="InterPro" id="IPR002397">
    <property type="entry name" value="Cyt_P450_B"/>
</dbReference>
<dbReference type="InterPro" id="IPR036396">
    <property type="entry name" value="Cyt_P450_sf"/>
</dbReference>
<gene>
    <name evidence="3" type="ORF">DMH04_34195</name>
</gene>
<sequence>MVDLADPDLYTSSDRHRRWDEWASADAVTWTGPGHTPAGFWSVFSHRSCAKVLGPKAPFTSERGMMLGFDAQHPDHAGGKMIVVTDGEWHHHLRRMIGPFLSRLKADTLAEFVRREADELLDKITGPGPVELARNVGPRLPAAVVCEILGIPAEDREFLIALTRDAFGETAAGGNAMSAGEAHGEIMLYFEDLIEYRRHTPGDDLLSALLADEQMTDEDVLINCDNVVVGGNETTRHSITAALHAVAVTPGLLDSLAQDPGLIPVAVDEVVRWSSPAMHVLRVATADIEIGDKVIRKDDAVAVWLASANRDPVKHERPHEVRLDRPAGKHLGFGHGAHHCLGAAMTRLELQSLFEVMVKRIRDVAVAAEPQWLRSNIIQGYRELKVDLSWK</sequence>
<organism evidence="3 4">
    <name type="scientific">Kibdelosporangium aridum</name>
    <dbReference type="NCBI Taxonomy" id="2030"/>
    <lineage>
        <taxon>Bacteria</taxon>
        <taxon>Bacillati</taxon>
        <taxon>Actinomycetota</taxon>
        <taxon>Actinomycetes</taxon>
        <taxon>Pseudonocardiales</taxon>
        <taxon>Pseudonocardiaceae</taxon>
        <taxon>Kibdelosporangium</taxon>
    </lineage>
</organism>
<proteinExistence type="inferred from homology"/>
<dbReference type="GO" id="GO:0020037">
    <property type="term" value="F:heme binding"/>
    <property type="evidence" value="ECO:0007669"/>
    <property type="project" value="InterPro"/>
</dbReference>
<keyword evidence="2" id="KW-0560">Oxidoreductase</keyword>